<organism evidence="2 3">
    <name type="scientific">Halocatena salina</name>
    <dbReference type="NCBI Taxonomy" id="2934340"/>
    <lineage>
        <taxon>Archaea</taxon>
        <taxon>Methanobacteriati</taxon>
        <taxon>Methanobacteriota</taxon>
        <taxon>Stenosarchaea group</taxon>
        <taxon>Halobacteria</taxon>
        <taxon>Halobacteriales</taxon>
        <taxon>Natronomonadaceae</taxon>
        <taxon>Halocatena</taxon>
    </lineage>
</organism>
<accession>A0A8U0A6X4</accession>
<dbReference type="AlphaFoldDB" id="A0A8U0A6X4"/>
<dbReference type="RefSeq" id="WP_247995539.1">
    <property type="nucleotide sequence ID" value="NZ_CP096021.1"/>
</dbReference>
<evidence type="ECO:0000256" key="1">
    <source>
        <dbReference type="SAM" id="MobiDB-lite"/>
    </source>
</evidence>
<proteinExistence type="predicted"/>
<reference evidence="2" key="1">
    <citation type="submission" date="2022-04" db="EMBL/GenBank/DDBJ databases">
        <title>Halocatena sp. nov., isolated from a salt lake.</title>
        <authorList>
            <person name="Cui H.-L."/>
        </authorList>
    </citation>
    <scope>NUCLEOTIDE SEQUENCE</scope>
    <source>
        <strain evidence="2">AD-1</strain>
        <plasmid evidence="2">unnamed2</plasmid>
    </source>
</reference>
<feature type="region of interest" description="Disordered" evidence="1">
    <location>
        <begin position="1"/>
        <end position="21"/>
    </location>
</feature>
<evidence type="ECO:0000313" key="2">
    <source>
        <dbReference type="EMBL" id="UPM44885.1"/>
    </source>
</evidence>
<geneLocation type="plasmid" evidence="2 3">
    <name>unnamed2</name>
</geneLocation>
<dbReference type="Proteomes" id="UP000831768">
    <property type="component" value="Plasmid unnamed2"/>
</dbReference>
<feature type="compositionally biased region" description="Acidic residues" evidence="1">
    <location>
        <begin position="10"/>
        <end position="20"/>
    </location>
</feature>
<evidence type="ECO:0000313" key="3">
    <source>
        <dbReference type="Proteomes" id="UP000831768"/>
    </source>
</evidence>
<protein>
    <submittedName>
        <fullName evidence="2">Uncharacterized protein</fullName>
    </submittedName>
</protein>
<keyword evidence="3" id="KW-1185">Reference proteome</keyword>
<dbReference type="KEGG" id="haad:MW046_16010"/>
<dbReference type="GeneID" id="71929583"/>
<keyword evidence="2" id="KW-0614">Plasmid</keyword>
<dbReference type="EMBL" id="CP096021">
    <property type="protein sequence ID" value="UPM44885.1"/>
    <property type="molecule type" value="Genomic_DNA"/>
</dbReference>
<name>A0A8U0A6X4_9EURY</name>
<gene>
    <name evidence="2" type="ORF">MW046_16010</name>
</gene>
<sequence length="144" mass="16235">MSSVPKDEPGESEELSDEDVPTVAIEGFDADDLEEIDTLFEGHPLIEVLTPESKVRIILALLRVPEGTFRPTDIYDRARISHDTWHKYKETLVDKYGVIDHVGNIGNSPLYSINEDSDLVALIDSMISAAGEQKREWITDHRDE</sequence>